<dbReference type="RefSeq" id="XP_026499734.2">
    <property type="nucleotide sequence ID" value="XM_026643949.2"/>
</dbReference>
<evidence type="ECO:0000256" key="2">
    <source>
        <dbReference type="ARBA" id="ARBA00022670"/>
    </source>
</evidence>
<dbReference type="GO" id="GO:0006508">
    <property type="term" value="P:proteolysis"/>
    <property type="evidence" value="ECO:0007669"/>
    <property type="project" value="UniProtKB-KW"/>
</dbReference>
<evidence type="ECO:0000256" key="8">
    <source>
        <dbReference type="ARBA" id="ARBA00036320"/>
    </source>
</evidence>
<dbReference type="PROSITE" id="PS50240">
    <property type="entry name" value="TRYPSIN_DOM"/>
    <property type="match status" value="1"/>
</dbReference>
<keyword evidence="5 10" id="KW-0720">Serine protease</keyword>
<evidence type="ECO:0000256" key="10">
    <source>
        <dbReference type="RuleBase" id="RU363034"/>
    </source>
</evidence>
<feature type="domain" description="Peptidase S1" evidence="11">
    <location>
        <begin position="33"/>
        <end position="260"/>
    </location>
</feature>
<dbReference type="InterPro" id="IPR050430">
    <property type="entry name" value="Peptidase_S1"/>
</dbReference>
<dbReference type="GO" id="GO:0004252">
    <property type="term" value="F:serine-type endopeptidase activity"/>
    <property type="evidence" value="ECO:0007669"/>
    <property type="project" value="UniProtKB-EC"/>
</dbReference>
<dbReference type="Pfam" id="PF00089">
    <property type="entry name" value="Trypsin"/>
    <property type="match status" value="1"/>
</dbReference>
<evidence type="ECO:0000256" key="5">
    <source>
        <dbReference type="ARBA" id="ARBA00022825"/>
    </source>
</evidence>
<proteinExistence type="inferred from homology"/>
<dbReference type="PRINTS" id="PR00722">
    <property type="entry name" value="CHYMOTRYPSIN"/>
</dbReference>
<keyword evidence="4 10" id="KW-0378">Hydrolase</keyword>
<keyword evidence="6" id="KW-0865">Zymogen</keyword>
<evidence type="ECO:0000259" key="11">
    <source>
        <dbReference type="PROSITE" id="PS50240"/>
    </source>
</evidence>
<dbReference type="InterPro" id="IPR043504">
    <property type="entry name" value="Peptidase_S1_PA_chymotrypsin"/>
</dbReference>
<keyword evidence="12" id="KW-1185">Reference proteome</keyword>
<gene>
    <name evidence="13" type="primary">LOC113403402</name>
</gene>
<dbReference type="InterPro" id="IPR001254">
    <property type="entry name" value="Trypsin_dom"/>
</dbReference>
<dbReference type="SUPFAM" id="SSF50494">
    <property type="entry name" value="Trypsin-like serine proteases"/>
    <property type="match status" value="1"/>
</dbReference>
<evidence type="ECO:0000256" key="6">
    <source>
        <dbReference type="ARBA" id="ARBA00023145"/>
    </source>
</evidence>
<name>A0A8B8IRH0_VANTA</name>
<dbReference type="GO" id="GO:0005576">
    <property type="term" value="C:extracellular region"/>
    <property type="evidence" value="ECO:0007669"/>
    <property type="project" value="UniProtKB-SubCell"/>
</dbReference>
<comment type="similarity">
    <text evidence="1">Belongs to the peptidase S1 family.</text>
</comment>
<evidence type="ECO:0000256" key="4">
    <source>
        <dbReference type="ARBA" id="ARBA00022801"/>
    </source>
</evidence>
<evidence type="ECO:0000256" key="3">
    <source>
        <dbReference type="ARBA" id="ARBA00022757"/>
    </source>
</evidence>
<dbReference type="InterPro" id="IPR033116">
    <property type="entry name" value="TRYPSIN_SER"/>
</dbReference>
<keyword evidence="7" id="KW-1015">Disulfide bond</keyword>
<evidence type="ECO:0000256" key="7">
    <source>
        <dbReference type="ARBA" id="ARBA00023157"/>
    </source>
</evidence>
<keyword evidence="3" id="KW-0222">Digestion</keyword>
<dbReference type="Gene3D" id="2.40.10.10">
    <property type="entry name" value="Trypsin-like serine proteases"/>
    <property type="match status" value="1"/>
</dbReference>
<dbReference type="AlphaFoldDB" id="A0A8B8IRH0"/>
<dbReference type="CDD" id="cd00190">
    <property type="entry name" value="Tryp_SPc"/>
    <property type="match status" value="1"/>
</dbReference>
<dbReference type="Proteomes" id="UP001652626">
    <property type="component" value="Chromosome 13"/>
</dbReference>
<dbReference type="PANTHER" id="PTHR24276:SF97">
    <property type="entry name" value="GH13245P2-RELATED"/>
    <property type="match status" value="1"/>
</dbReference>
<evidence type="ECO:0000256" key="9">
    <source>
        <dbReference type="ARBA" id="ARBA00038868"/>
    </source>
</evidence>
<dbReference type="OrthoDB" id="6380398at2759"/>
<keyword evidence="2 10" id="KW-0645">Protease</keyword>
<dbReference type="InterPro" id="IPR009003">
    <property type="entry name" value="Peptidase_S1_PA"/>
</dbReference>
<accession>A0A8B8IRH0</accession>
<protein>
    <recommendedName>
        <fullName evidence="9">trypsin</fullName>
        <ecNumber evidence="9">3.4.21.4</ecNumber>
    </recommendedName>
</protein>
<dbReference type="PROSITE" id="PS00135">
    <property type="entry name" value="TRYPSIN_SER"/>
    <property type="match status" value="1"/>
</dbReference>
<dbReference type="PROSITE" id="PS00134">
    <property type="entry name" value="TRYPSIN_HIS"/>
    <property type="match status" value="1"/>
</dbReference>
<reference evidence="13" key="1">
    <citation type="submission" date="2025-08" db="UniProtKB">
        <authorList>
            <consortium name="RefSeq"/>
        </authorList>
    </citation>
    <scope>IDENTIFICATION</scope>
    <source>
        <tissue evidence="13">Whole body</tissue>
    </source>
</reference>
<dbReference type="OMA" id="MICAIGE"/>
<comment type="catalytic activity">
    <reaction evidence="8">
        <text>Preferential cleavage: Arg-|-Xaa, Lys-|-Xaa.</text>
        <dbReference type="EC" id="3.4.21.4"/>
    </reaction>
</comment>
<evidence type="ECO:0000313" key="13">
    <source>
        <dbReference type="RefSeq" id="XP_026499734.2"/>
    </source>
</evidence>
<evidence type="ECO:0000313" key="12">
    <source>
        <dbReference type="Proteomes" id="UP001652626"/>
    </source>
</evidence>
<organism evidence="12 13">
    <name type="scientific">Vanessa tameamea</name>
    <name type="common">Kamehameha butterfly</name>
    <dbReference type="NCBI Taxonomy" id="334116"/>
    <lineage>
        <taxon>Eukaryota</taxon>
        <taxon>Metazoa</taxon>
        <taxon>Ecdysozoa</taxon>
        <taxon>Arthropoda</taxon>
        <taxon>Hexapoda</taxon>
        <taxon>Insecta</taxon>
        <taxon>Pterygota</taxon>
        <taxon>Neoptera</taxon>
        <taxon>Endopterygota</taxon>
        <taxon>Lepidoptera</taxon>
        <taxon>Glossata</taxon>
        <taxon>Ditrysia</taxon>
        <taxon>Papilionoidea</taxon>
        <taxon>Nymphalidae</taxon>
        <taxon>Nymphalinae</taxon>
        <taxon>Vanessa</taxon>
    </lineage>
</organism>
<sequence>MSIFNLTSSDFFMFLFISVINLYLIECGRVKRVIGGEEVACGTQNRVASLQNASNSQHLCGATLISPHIAVTAAHCVEHEPENYCLSLKNYCTDDNIVPPNAQVLEIIPHPLYSRFSGAHDIAVLRLLLELNDIKWLNDTVLPNSSFGISGECTMYGYGYRDVTRKELSNTLLSARLNLVSLDECTESLGQYVAPKYDSGMICAVGEEVDACQGDSGGPLICAGKLQGICAYGLSCGVPGIPGVYVSVGAHIQWLRSVIKNIQ</sequence>
<dbReference type="InterPro" id="IPR001314">
    <property type="entry name" value="Peptidase_S1A"/>
</dbReference>
<dbReference type="GO" id="GO:0007586">
    <property type="term" value="P:digestion"/>
    <property type="evidence" value="ECO:0007669"/>
    <property type="project" value="UniProtKB-KW"/>
</dbReference>
<dbReference type="GeneID" id="113403402"/>
<dbReference type="InterPro" id="IPR018114">
    <property type="entry name" value="TRYPSIN_HIS"/>
</dbReference>
<dbReference type="EC" id="3.4.21.4" evidence="9"/>
<evidence type="ECO:0000256" key="1">
    <source>
        <dbReference type="ARBA" id="ARBA00007664"/>
    </source>
</evidence>
<dbReference type="PANTHER" id="PTHR24276">
    <property type="entry name" value="POLYSERASE-RELATED"/>
    <property type="match status" value="1"/>
</dbReference>
<dbReference type="SMART" id="SM00020">
    <property type="entry name" value="Tryp_SPc"/>
    <property type="match status" value="1"/>
</dbReference>